<dbReference type="Proteomes" id="UP000265520">
    <property type="component" value="Unassembled WGS sequence"/>
</dbReference>
<organism evidence="1 2">
    <name type="scientific">Trifolium medium</name>
    <dbReference type="NCBI Taxonomy" id="97028"/>
    <lineage>
        <taxon>Eukaryota</taxon>
        <taxon>Viridiplantae</taxon>
        <taxon>Streptophyta</taxon>
        <taxon>Embryophyta</taxon>
        <taxon>Tracheophyta</taxon>
        <taxon>Spermatophyta</taxon>
        <taxon>Magnoliopsida</taxon>
        <taxon>eudicotyledons</taxon>
        <taxon>Gunneridae</taxon>
        <taxon>Pentapetalae</taxon>
        <taxon>rosids</taxon>
        <taxon>fabids</taxon>
        <taxon>Fabales</taxon>
        <taxon>Fabaceae</taxon>
        <taxon>Papilionoideae</taxon>
        <taxon>50 kb inversion clade</taxon>
        <taxon>NPAAA clade</taxon>
        <taxon>Hologalegina</taxon>
        <taxon>IRL clade</taxon>
        <taxon>Trifolieae</taxon>
        <taxon>Trifolium</taxon>
    </lineage>
</organism>
<sequence length="78" mass="8933">VTASRDVTINEKDHWNWDIHDESSQSTLPFIFEDDHDDETVVATTPTPIVNTEPAVRRSERGRIPNRICKTLIQSQTT</sequence>
<dbReference type="EMBL" id="LXQA010794087">
    <property type="protein sequence ID" value="MCI71322.1"/>
    <property type="molecule type" value="Genomic_DNA"/>
</dbReference>
<proteinExistence type="predicted"/>
<protein>
    <submittedName>
        <fullName evidence="1">Uncharacterized protein</fullName>
    </submittedName>
</protein>
<comment type="caution">
    <text evidence="1">The sequence shown here is derived from an EMBL/GenBank/DDBJ whole genome shotgun (WGS) entry which is preliminary data.</text>
</comment>
<keyword evidence="2" id="KW-1185">Reference proteome</keyword>
<reference evidence="1 2" key="1">
    <citation type="journal article" date="2018" name="Front. Plant Sci.">
        <title>Red Clover (Trifolium pratense) and Zigzag Clover (T. medium) - A Picture of Genomic Similarities and Differences.</title>
        <authorList>
            <person name="Dluhosova J."/>
            <person name="Istvanek J."/>
            <person name="Nedelnik J."/>
            <person name="Repkova J."/>
        </authorList>
    </citation>
    <scope>NUCLEOTIDE SEQUENCE [LARGE SCALE GENOMIC DNA]</scope>
    <source>
        <strain evidence="2">cv. 10/8</strain>
        <tissue evidence="1">Leaf</tissue>
    </source>
</reference>
<feature type="non-terminal residue" evidence="1">
    <location>
        <position position="1"/>
    </location>
</feature>
<evidence type="ECO:0000313" key="2">
    <source>
        <dbReference type="Proteomes" id="UP000265520"/>
    </source>
</evidence>
<name>A0A392UD48_9FABA</name>
<dbReference type="AlphaFoldDB" id="A0A392UD48"/>
<evidence type="ECO:0000313" key="1">
    <source>
        <dbReference type="EMBL" id="MCI71322.1"/>
    </source>
</evidence>
<accession>A0A392UD48</accession>